<dbReference type="Proteomes" id="UP000759273">
    <property type="component" value="Unassembled WGS sequence"/>
</dbReference>
<dbReference type="AlphaFoldDB" id="A0A943D9S2"/>
<evidence type="ECO:0000313" key="2">
    <source>
        <dbReference type="Proteomes" id="UP000759273"/>
    </source>
</evidence>
<gene>
    <name evidence="1" type="ORF">KHY36_09000</name>
</gene>
<organism evidence="1 2">
    <name type="scientific">Subdoligranulum variabile</name>
    <dbReference type="NCBI Taxonomy" id="214851"/>
    <lineage>
        <taxon>Bacteria</taxon>
        <taxon>Bacillati</taxon>
        <taxon>Bacillota</taxon>
        <taxon>Clostridia</taxon>
        <taxon>Eubacteriales</taxon>
        <taxon>Oscillospiraceae</taxon>
        <taxon>Subdoligranulum</taxon>
    </lineage>
</organism>
<protein>
    <submittedName>
        <fullName evidence="1">Uncharacterized protein</fullName>
    </submittedName>
</protein>
<evidence type="ECO:0000313" key="1">
    <source>
        <dbReference type="EMBL" id="MBS5332650.1"/>
    </source>
</evidence>
<sequence length="282" mass="28605">MDLKAIQAALLFGGQSGPGGDWAEAVCAPFTASGGTVVCSPLAGRALTVAAAGATTQAGGGTAAPGNIRALGGVGENGSLTLTAAGGETREVEIPLTGPLYTGDMVALAADGSVTETHRAVKLTVDGSENWISWTNPRDTADITVPGTIGSLGDILCSHYSPLAGTLSSDAGLYTVSTNTTAEPGKTRVILRHGFKTLALFKEYLKAQADAGTPVTFVYKLTPATETPTVTKRTAEPLCAVPDADGLCTVQGGGTLTVTGYEDPRATRRALEKRIAALEAKA</sequence>
<name>A0A943D9S2_9FIRM</name>
<comment type="caution">
    <text evidence="1">The sequence shown here is derived from an EMBL/GenBank/DDBJ whole genome shotgun (WGS) entry which is preliminary data.</text>
</comment>
<reference evidence="1" key="1">
    <citation type="submission" date="2021-02" db="EMBL/GenBank/DDBJ databases">
        <title>Infant gut strain persistence is associated with maternal origin, phylogeny, and functional potential including surface adhesion and iron acquisition.</title>
        <authorList>
            <person name="Lou Y.C."/>
        </authorList>
    </citation>
    <scope>NUCLEOTIDE SEQUENCE</scope>
    <source>
        <strain evidence="1">L3_101_000M1_dasL3_101_000M1_concoct_87</strain>
    </source>
</reference>
<dbReference type="EMBL" id="JAGZGG010000021">
    <property type="protein sequence ID" value="MBS5332650.1"/>
    <property type="molecule type" value="Genomic_DNA"/>
</dbReference>
<accession>A0A943D9S2</accession>
<proteinExistence type="predicted"/>